<proteinExistence type="predicted"/>
<dbReference type="InterPro" id="IPR052501">
    <property type="entry name" value="Alpha-1-2_FucT"/>
</dbReference>
<organism evidence="1 2">
    <name type="scientific">Oesophagostomum dentatum</name>
    <name type="common">Nodular worm</name>
    <dbReference type="NCBI Taxonomy" id="61180"/>
    <lineage>
        <taxon>Eukaryota</taxon>
        <taxon>Metazoa</taxon>
        <taxon>Ecdysozoa</taxon>
        <taxon>Nematoda</taxon>
        <taxon>Chromadorea</taxon>
        <taxon>Rhabditida</taxon>
        <taxon>Rhabditina</taxon>
        <taxon>Rhabditomorpha</taxon>
        <taxon>Strongyloidea</taxon>
        <taxon>Strongylidae</taxon>
        <taxon>Oesophagostomum</taxon>
    </lineage>
</organism>
<keyword evidence="2" id="KW-1185">Reference proteome</keyword>
<dbReference type="PANTHER" id="PTHR22898:SF3">
    <property type="entry name" value="ALPHA-1,2-FUCOSYLTRANSFERASE-RELATED"/>
    <property type="match status" value="1"/>
</dbReference>
<dbReference type="PANTHER" id="PTHR22898">
    <property type="entry name" value="UNCHARACTERIZED GLYCOSOL TRANSFERASE-RELATED"/>
    <property type="match status" value="1"/>
</dbReference>
<name>A0A0B1TNY9_OESDE</name>
<dbReference type="AlphaFoldDB" id="A0A0B1TNY9"/>
<protein>
    <submittedName>
        <fullName evidence="1">Uncharacterized protein</fullName>
    </submittedName>
</protein>
<evidence type="ECO:0000313" key="2">
    <source>
        <dbReference type="Proteomes" id="UP000053660"/>
    </source>
</evidence>
<accession>A0A0B1TNY9</accession>
<evidence type="ECO:0000313" key="1">
    <source>
        <dbReference type="EMBL" id="KHJ97542.1"/>
    </source>
</evidence>
<sequence length="162" mass="18931">MPKMSQIFLTETNPTDRQYFEVFKSSSYYCKIFALCAVVTYFTVSTQYQSMSFFYTHYKSDNRKYVGLYLNRGRIGNQIYQLMTGYGIARKLKRTHYLSIHDNSIALVAGYLRDLKKVFPRLHNTFVISPYDVEETVVPLAKTCCDYVNPLSLTHTLNEKHV</sequence>
<dbReference type="EMBL" id="KN549439">
    <property type="protein sequence ID" value="KHJ97542.1"/>
    <property type="molecule type" value="Genomic_DNA"/>
</dbReference>
<gene>
    <name evidence="1" type="ORF">OESDEN_02477</name>
</gene>
<dbReference type="OrthoDB" id="5815225at2759"/>
<dbReference type="Proteomes" id="UP000053660">
    <property type="component" value="Unassembled WGS sequence"/>
</dbReference>
<reference evidence="1 2" key="1">
    <citation type="submission" date="2014-03" db="EMBL/GenBank/DDBJ databases">
        <title>Draft genome of the hookworm Oesophagostomum dentatum.</title>
        <authorList>
            <person name="Mitreva M."/>
        </authorList>
    </citation>
    <scope>NUCLEOTIDE SEQUENCE [LARGE SCALE GENOMIC DNA]</scope>
    <source>
        <strain evidence="1 2">OD-Hann</strain>
    </source>
</reference>